<keyword evidence="3" id="KW-0862">Zinc</keyword>
<dbReference type="GO" id="GO:0003677">
    <property type="term" value="F:DNA binding"/>
    <property type="evidence" value="ECO:0007669"/>
    <property type="project" value="UniProtKB-KW"/>
</dbReference>
<protein>
    <submittedName>
        <fullName evidence="7">Uncharacterized protein</fullName>
    </submittedName>
</protein>
<dbReference type="EMBL" id="CM003375">
    <property type="protein sequence ID" value="KOM43914.1"/>
    <property type="molecule type" value="Genomic_DNA"/>
</dbReference>
<proteinExistence type="predicted"/>
<evidence type="ECO:0000256" key="5">
    <source>
        <dbReference type="ARBA" id="ARBA00023125"/>
    </source>
</evidence>
<evidence type="ECO:0000313" key="8">
    <source>
        <dbReference type="Proteomes" id="UP000053144"/>
    </source>
</evidence>
<evidence type="ECO:0000256" key="4">
    <source>
        <dbReference type="ARBA" id="ARBA00023015"/>
    </source>
</evidence>
<dbReference type="Gramene" id="KOM43914">
    <property type="protein sequence ID" value="KOM43914"/>
    <property type="gene ID" value="LR48_Vigan05g151900"/>
</dbReference>
<keyword evidence="2" id="KW-0863">Zinc-finger</keyword>
<evidence type="ECO:0000256" key="2">
    <source>
        <dbReference type="ARBA" id="ARBA00022771"/>
    </source>
</evidence>
<evidence type="ECO:0000256" key="6">
    <source>
        <dbReference type="ARBA" id="ARBA00023163"/>
    </source>
</evidence>
<keyword evidence="5" id="KW-0238">DNA-binding</keyword>
<keyword evidence="4" id="KW-0805">Transcription regulation</keyword>
<keyword evidence="1" id="KW-0479">Metal-binding</keyword>
<dbReference type="PANTHER" id="PTHR46813:SF16">
    <property type="entry name" value="GATA TRANSCRIPTION FACTOR 18"/>
    <property type="match status" value="1"/>
</dbReference>
<evidence type="ECO:0000256" key="1">
    <source>
        <dbReference type="ARBA" id="ARBA00022723"/>
    </source>
</evidence>
<sequence>MHRCCGDSQGHMMGTCTCTMLHIEHEVYSSYMSSPFVDCTLSLGTPSTRFTEGDELRKRHEPHYSVTNFCWDLLQSTTSSIATSTKTFLLATKHLSRMVMLTREEQ</sequence>
<organism evidence="7 8">
    <name type="scientific">Phaseolus angularis</name>
    <name type="common">Azuki bean</name>
    <name type="synonym">Vigna angularis</name>
    <dbReference type="NCBI Taxonomy" id="3914"/>
    <lineage>
        <taxon>Eukaryota</taxon>
        <taxon>Viridiplantae</taxon>
        <taxon>Streptophyta</taxon>
        <taxon>Embryophyta</taxon>
        <taxon>Tracheophyta</taxon>
        <taxon>Spermatophyta</taxon>
        <taxon>Magnoliopsida</taxon>
        <taxon>eudicotyledons</taxon>
        <taxon>Gunneridae</taxon>
        <taxon>Pentapetalae</taxon>
        <taxon>rosids</taxon>
        <taxon>fabids</taxon>
        <taxon>Fabales</taxon>
        <taxon>Fabaceae</taxon>
        <taxon>Papilionoideae</taxon>
        <taxon>50 kb inversion clade</taxon>
        <taxon>NPAAA clade</taxon>
        <taxon>indigoferoid/millettioid clade</taxon>
        <taxon>Phaseoleae</taxon>
        <taxon>Vigna</taxon>
    </lineage>
</organism>
<dbReference type="GO" id="GO:0008270">
    <property type="term" value="F:zinc ion binding"/>
    <property type="evidence" value="ECO:0007669"/>
    <property type="project" value="UniProtKB-KW"/>
</dbReference>
<dbReference type="AlphaFoldDB" id="A0A0L9UMZ3"/>
<gene>
    <name evidence="7" type="ORF">LR48_Vigan05g151900</name>
</gene>
<accession>A0A0L9UMZ3</accession>
<keyword evidence="6" id="KW-0804">Transcription</keyword>
<dbReference type="Proteomes" id="UP000053144">
    <property type="component" value="Chromosome 5"/>
</dbReference>
<name>A0A0L9UMZ3_PHAAN</name>
<evidence type="ECO:0000256" key="3">
    <source>
        <dbReference type="ARBA" id="ARBA00022833"/>
    </source>
</evidence>
<dbReference type="PANTHER" id="PTHR46813">
    <property type="entry name" value="GATA TRANSCRIPTION FACTOR 18"/>
    <property type="match status" value="1"/>
</dbReference>
<reference evidence="8" key="1">
    <citation type="journal article" date="2015" name="Proc. Natl. Acad. Sci. U.S.A.">
        <title>Genome sequencing of adzuki bean (Vigna angularis) provides insight into high starch and low fat accumulation and domestication.</title>
        <authorList>
            <person name="Yang K."/>
            <person name="Tian Z."/>
            <person name="Chen C."/>
            <person name="Luo L."/>
            <person name="Zhao B."/>
            <person name="Wang Z."/>
            <person name="Yu L."/>
            <person name="Li Y."/>
            <person name="Sun Y."/>
            <person name="Li W."/>
            <person name="Chen Y."/>
            <person name="Li Y."/>
            <person name="Zhang Y."/>
            <person name="Ai D."/>
            <person name="Zhao J."/>
            <person name="Shang C."/>
            <person name="Ma Y."/>
            <person name="Wu B."/>
            <person name="Wang M."/>
            <person name="Gao L."/>
            <person name="Sun D."/>
            <person name="Zhang P."/>
            <person name="Guo F."/>
            <person name="Wang W."/>
            <person name="Li Y."/>
            <person name="Wang J."/>
            <person name="Varshney R.K."/>
            <person name="Wang J."/>
            <person name="Ling H.Q."/>
            <person name="Wan P."/>
        </authorList>
    </citation>
    <scope>NUCLEOTIDE SEQUENCE</scope>
    <source>
        <strain evidence="8">cv. Jingnong 6</strain>
    </source>
</reference>
<evidence type="ECO:0000313" key="7">
    <source>
        <dbReference type="EMBL" id="KOM43914.1"/>
    </source>
</evidence>